<dbReference type="EMBL" id="CP029551">
    <property type="protein sequence ID" value="AWN37814.1"/>
    <property type="molecule type" value="Genomic_DNA"/>
</dbReference>
<accession>A0A2U8VVH0</accession>
<evidence type="ECO:0000313" key="1">
    <source>
        <dbReference type="EMBL" id="AWN37814.1"/>
    </source>
</evidence>
<reference evidence="1 2" key="1">
    <citation type="submission" date="2018-05" db="EMBL/GenBank/DDBJ databases">
        <title>Complete Genome Sequence of Methylobacterium sp. 17Sr1-43.</title>
        <authorList>
            <person name="Srinivasan S."/>
        </authorList>
    </citation>
    <scope>NUCLEOTIDE SEQUENCE [LARGE SCALE GENOMIC DNA]</scope>
    <source>
        <strain evidence="1 2">17Sr1-43</strain>
    </source>
</reference>
<dbReference type="RefSeq" id="WP_109952899.1">
    <property type="nucleotide sequence ID" value="NZ_CP029551.1"/>
</dbReference>
<dbReference type="KEGG" id="meti:DK427_20480"/>
<gene>
    <name evidence="1" type="ORF">DK427_20480</name>
</gene>
<dbReference type="AlphaFoldDB" id="A0A2U8VVH0"/>
<organism evidence="1 2">
    <name type="scientific">Methylobacterium radiodurans</name>
    <dbReference type="NCBI Taxonomy" id="2202828"/>
    <lineage>
        <taxon>Bacteria</taxon>
        <taxon>Pseudomonadati</taxon>
        <taxon>Pseudomonadota</taxon>
        <taxon>Alphaproteobacteria</taxon>
        <taxon>Hyphomicrobiales</taxon>
        <taxon>Methylobacteriaceae</taxon>
        <taxon>Methylobacterium</taxon>
    </lineage>
</organism>
<dbReference type="OrthoDB" id="7996554at2"/>
<proteinExistence type="predicted"/>
<dbReference type="Proteomes" id="UP000246058">
    <property type="component" value="Chromosome"/>
</dbReference>
<sequence length="96" mass="10492">MAEPNEVLKTLTGLGHVSAEGCIPVRVRYRVLLERRGDELVAHGTLRGRHAGLRPIWLEPDAQLRLRSGRRLAIAVTDLVGDEAEFESTGPVGELA</sequence>
<keyword evidence="2" id="KW-1185">Reference proteome</keyword>
<protein>
    <submittedName>
        <fullName evidence="1">Uncharacterized protein</fullName>
    </submittedName>
</protein>
<evidence type="ECO:0000313" key="2">
    <source>
        <dbReference type="Proteomes" id="UP000246058"/>
    </source>
</evidence>
<name>A0A2U8VVH0_9HYPH</name>